<keyword evidence="1" id="KW-0732">Signal</keyword>
<evidence type="ECO:0000313" key="3">
    <source>
        <dbReference type="Proteomes" id="UP000762676"/>
    </source>
</evidence>
<feature type="signal peptide" evidence="1">
    <location>
        <begin position="1"/>
        <end position="21"/>
    </location>
</feature>
<evidence type="ECO:0000256" key="1">
    <source>
        <dbReference type="SAM" id="SignalP"/>
    </source>
</evidence>
<dbReference type="AlphaFoldDB" id="A0AAV4JLP5"/>
<dbReference type="EMBL" id="BMAT01006938">
    <property type="protein sequence ID" value="GFS22628.1"/>
    <property type="molecule type" value="Genomic_DNA"/>
</dbReference>
<feature type="chain" id="PRO_5043394207" evidence="1">
    <location>
        <begin position="22"/>
        <end position="120"/>
    </location>
</feature>
<evidence type="ECO:0000313" key="2">
    <source>
        <dbReference type="EMBL" id="GFS22628.1"/>
    </source>
</evidence>
<keyword evidence="3" id="KW-1185">Reference proteome</keyword>
<dbReference type="Proteomes" id="UP000762676">
    <property type="component" value="Unassembled WGS sequence"/>
</dbReference>
<sequence>MSPCMKLTLLYHHLLLRYVSLYETDPSLTPPVPVVCLFSTTTSSCGMSHCIKLTFLDHHHPLMWYDFCIGLAFLPHHPFLQCFLYETEPSLPPPAHVVCFLYRTNSSLPPPPAHVACFLV</sequence>
<gene>
    <name evidence="2" type="ORF">ElyMa_003368700</name>
</gene>
<organism evidence="2 3">
    <name type="scientific">Elysia marginata</name>
    <dbReference type="NCBI Taxonomy" id="1093978"/>
    <lineage>
        <taxon>Eukaryota</taxon>
        <taxon>Metazoa</taxon>
        <taxon>Spiralia</taxon>
        <taxon>Lophotrochozoa</taxon>
        <taxon>Mollusca</taxon>
        <taxon>Gastropoda</taxon>
        <taxon>Heterobranchia</taxon>
        <taxon>Euthyneura</taxon>
        <taxon>Panpulmonata</taxon>
        <taxon>Sacoglossa</taxon>
        <taxon>Placobranchoidea</taxon>
        <taxon>Plakobranchidae</taxon>
        <taxon>Elysia</taxon>
    </lineage>
</organism>
<accession>A0AAV4JLP5</accession>
<reference evidence="2 3" key="1">
    <citation type="journal article" date="2021" name="Elife">
        <title>Chloroplast acquisition without the gene transfer in kleptoplastic sea slugs, Plakobranchus ocellatus.</title>
        <authorList>
            <person name="Maeda T."/>
            <person name="Takahashi S."/>
            <person name="Yoshida T."/>
            <person name="Shimamura S."/>
            <person name="Takaki Y."/>
            <person name="Nagai Y."/>
            <person name="Toyoda A."/>
            <person name="Suzuki Y."/>
            <person name="Arimoto A."/>
            <person name="Ishii H."/>
            <person name="Satoh N."/>
            <person name="Nishiyama T."/>
            <person name="Hasebe M."/>
            <person name="Maruyama T."/>
            <person name="Minagawa J."/>
            <person name="Obokata J."/>
            <person name="Shigenobu S."/>
        </authorList>
    </citation>
    <scope>NUCLEOTIDE SEQUENCE [LARGE SCALE GENOMIC DNA]</scope>
</reference>
<comment type="caution">
    <text evidence="2">The sequence shown here is derived from an EMBL/GenBank/DDBJ whole genome shotgun (WGS) entry which is preliminary data.</text>
</comment>
<protein>
    <submittedName>
        <fullName evidence="2">Uncharacterized protein</fullName>
    </submittedName>
</protein>
<name>A0AAV4JLP5_9GAST</name>
<proteinExistence type="predicted"/>